<dbReference type="EMBL" id="AQHF01000034">
    <property type="protein sequence ID" value="MBE0349106.1"/>
    <property type="molecule type" value="Genomic_DNA"/>
</dbReference>
<keyword evidence="2" id="KW-1185">Reference proteome</keyword>
<proteinExistence type="predicted"/>
<protein>
    <submittedName>
        <fullName evidence="1">Uncharacterized protein</fullName>
    </submittedName>
</protein>
<organism evidence="1 2">
    <name type="scientific">Pseudoalteromonas peptidolytica F12-50-A1</name>
    <dbReference type="NCBI Taxonomy" id="1315280"/>
    <lineage>
        <taxon>Bacteria</taxon>
        <taxon>Pseudomonadati</taxon>
        <taxon>Pseudomonadota</taxon>
        <taxon>Gammaproteobacteria</taxon>
        <taxon>Alteromonadales</taxon>
        <taxon>Pseudoalteromonadaceae</taxon>
        <taxon>Pseudoalteromonas</taxon>
    </lineage>
</organism>
<reference evidence="1 2" key="1">
    <citation type="submission" date="2015-06" db="EMBL/GenBank/DDBJ databases">
        <title>Genome sequence of Pseudoalteromonas peptidolytica.</title>
        <authorList>
            <person name="Xie B.-B."/>
            <person name="Rong J.-C."/>
            <person name="Qin Q.-L."/>
            <person name="Zhang Y.-Z."/>
        </authorList>
    </citation>
    <scope>NUCLEOTIDE SEQUENCE [LARGE SCALE GENOMIC DNA]</scope>
    <source>
        <strain evidence="1 2">F12-50-A1</strain>
    </source>
</reference>
<dbReference type="Proteomes" id="UP000660708">
    <property type="component" value="Unassembled WGS sequence"/>
</dbReference>
<sequence length="45" mass="4967">MTAAISFSHAEFMGSDGWVEIDLESDCGRSILSRIEADVILHLRS</sequence>
<evidence type="ECO:0000313" key="2">
    <source>
        <dbReference type="Proteomes" id="UP000660708"/>
    </source>
</evidence>
<name>A0A8I0N1H7_9GAMM</name>
<comment type="caution">
    <text evidence="1">The sequence shown here is derived from an EMBL/GenBank/DDBJ whole genome shotgun (WGS) entry which is preliminary data.</text>
</comment>
<accession>A0A8I0N1H7</accession>
<dbReference type="AlphaFoldDB" id="A0A8I0N1H7"/>
<gene>
    <name evidence="1" type="ORF">PPEP_b1028</name>
</gene>
<evidence type="ECO:0000313" key="1">
    <source>
        <dbReference type="EMBL" id="MBE0349106.1"/>
    </source>
</evidence>